<feature type="transmembrane region" description="Helical" evidence="1">
    <location>
        <begin position="70"/>
        <end position="87"/>
    </location>
</feature>
<evidence type="ECO:0000256" key="1">
    <source>
        <dbReference type="SAM" id="Phobius"/>
    </source>
</evidence>
<reference evidence="4" key="1">
    <citation type="submission" date="2016-10" db="EMBL/GenBank/DDBJ databases">
        <authorList>
            <person name="Varghese N."/>
            <person name="Submissions S."/>
        </authorList>
    </citation>
    <scope>NUCLEOTIDE SEQUENCE [LARGE SCALE GENOMIC DNA]</scope>
    <source>
        <strain evidence="4">DSM 3695</strain>
    </source>
</reference>
<feature type="transmembrane region" description="Helical" evidence="1">
    <location>
        <begin position="180"/>
        <end position="200"/>
    </location>
</feature>
<dbReference type="OrthoDB" id="9810469at2"/>
<evidence type="ECO:0000259" key="2">
    <source>
        <dbReference type="Pfam" id="PF01757"/>
    </source>
</evidence>
<keyword evidence="1" id="KW-0812">Transmembrane</keyword>
<dbReference type="InterPro" id="IPR050623">
    <property type="entry name" value="Glucan_succinyl_AcylTrfase"/>
</dbReference>
<sequence>MPSENTSASSSSRIYGLDALRAIAMLLGIVLHAAIAYKISPEPGWPVDNAYHSWILEGVYEFIHSFRMPLFYVVAGFFARMLCLKIGEPAFIRHRFKRIGVPFIFSLVFILPLSMFPFLYYRIFILESHTVSAAWTLLFHQLLRWNGMAHLWFLYYLLFYYAFMMVLMRIPLPAKFRVNFGSFWQVLLTALLIALVQVLFFETPSIGVYTGIIPHPVIFGFYGLFFLAGFQLHRHAGTLDDIRKQTWWYLGTGFMLTAAVYYCVWVNPGNMSTRPYGLQVQQTLTAFQTVFLVFGAMGFFLSYLNRQNHTLKYISDASYWMYLFHMCWIAGLQILFLHSGIPGWARFWLVLILTNAITLLTYQWFVRYTFIGKMLHGVRERPGKKTDKITAGALL</sequence>
<keyword evidence="3" id="KW-0012">Acyltransferase</keyword>
<dbReference type="Proteomes" id="UP000199310">
    <property type="component" value="Unassembled WGS sequence"/>
</dbReference>
<name>A0A1I0S5R6_9BACT</name>
<keyword evidence="1" id="KW-0472">Membrane</keyword>
<dbReference type="PANTHER" id="PTHR36927">
    <property type="entry name" value="BLR4337 PROTEIN"/>
    <property type="match status" value="1"/>
</dbReference>
<feature type="transmembrane region" description="Helical" evidence="1">
    <location>
        <begin position="347"/>
        <end position="366"/>
    </location>
</feature>
<feature type="transmembrane region" description="Helical" evidence="1">
    <location>
        <begin position="317"/>
        <end position="341"/>
    </location>
</feature>
<feature type="transmembrane region" description="Helical" evidence="1">
    <location>
        <begin position="149"/>
        <end position="168"/>
    </location>
</feature>
<dbReference type="GO" id="GO:0016747">
    <property type="term" value="F:acyltransferase activity, transferring groups other than amino-acyl groups"/>
    <property type="evidence" value="ECO:0007669"/>
    <property type="project" value="InterPro"/>
</dbReference>
<feature type="transmembrane region" description="Helical" evidence="1">
    <location>
        <begin position="247"/>
        <end position="267"/>
    </location>
</feature>
<proteinExistence type="predicted"/>
<feature type="domain" description="Acyltransferase 3" evidence="2">
    <location>
        <begin position="14"/>
        <end position="362"/>
    </location>
</feature>
<keyword evidence="1" id="KW-1133">Transmembrane helix</keyword>
<evidence type="ECO:0000313" key="4">
    <source>
        <dbReference type="Proteomes" id="UP000199310"/>
    </source>
</evidence>
<feature type="transmembrane region" description="Helical" evidence="1">
    <location>
        <begin position="206"/>
        <end position="227"/>
    </location>
</feature>
<dbReference type="RefSeq" id="WP_089897158.1">
    <property type="nucleotide sequence ID" value="NZ_FOJG01000002.1"/>
</dbReference>
<feature type="transmembrane region" description="Helical" evidence="1">
    <location>
        <begin position="99"/>
        <end position="121"/>
    </location>
</feature>
<dbReference type="Pfam" id="PF01757">
    <property type="entry name" value="Acyl_transf_3"/>
    <property type="match status" value="1"/>
</dbReference>
<keyword evidence="3" id="KW-0808">Transferase</keyword>
<protein>
    <submittedName>
        <fullName evidence="3">Acyltransferase family protein</fullName>
    </submittedName>
</protein>
<accession>A0A1I0S5R6</accession>
<organism evidence="3 4">
    <name type="scientific">Chitinophaga arvensicola</name>
    <dbReference type="NCBI Taxonomy" id="29529"/>
    <lineage>
        <taxon>Bacteria</taxon>
        <taxon>Pseudomonadati</taxon>
        <taxon>Bacteroidota</taxon>
        <taxon>Chitinophagia</taxon>
        <taxon>Chitinophagales</taxon>
        <taxon>Chitinophagaceae</taxon>
        <taxon>Chitinophaga</taxon>
    </lineage>
</organism>
<dbReference type="AlphaFoldDB" id="A0A1I0S5R6"/>
<gene>
    <name evidence="3" type="ORF">SAMN04488122_3756</name>
</gene>
<evidence type="ECO:0000313" key="3">
    <source>
        <dbReference type="EMBL" id="SEW50329.1"/>
    </source>
</evidence>
<dbReference type="PANTHER" id="PTHR36927:SF1">
    <property type="entry name" value="MDO-LIKE PROTEIN"/>
    <property type="match status" value="1"/>
</dbReference>
<dbReference type="EMBL" id="FOJG01000002">
    <property type="protein sequence ID" value="SEW50329.1"/>
    <property type="molecule type" value="Genomic_DNA"/>
</dbReference>
<feature type="transmembrane region" description="Helical" evidence="1">
    <location>
        <begin position="287"/>
        <end position="305"/>
    </location>
</feature>
<dbReference type="InterPro" id="IPR002656">
    <property type="entry name" value="Acyl_transf_3_dom"/>
</dbReference>
<keyword evidence="4" id="KW-1185">Reference proteome</keyword>
<feature type="transmembrane region" description="Helical" evidence="1">
    <location>
        <begin position="20"/>
        <end position="39"/>
    </location>
</feature>